<evidence type="ECO:0000313" key="3">
    <source>
        <dbReference type="Proteomes" id="UP000273828"/>
    </source>
</evidence>
<dbReference type="SUPFAM" id="SSF54427">
    <property type="entry name" value="NTF2-like"/>
    <property type="match status" value="1"/>
</dbReference>
<comment type="caution">
    <text evidence="2">The sequence shown here is derived from an EMBL/GenBank/DDBJ whole genome shotgun (WGS) entry which is preliminary data.</text>
</comment>
<accession>A0A3N6LXD4</accession>
<dbReference type="GO" id="GO:0019380">
    <property type="term" value="P:3-phenylpropionate catabolic process"/>
    <property type="evidence" value="ECO:0007669"/>
    <property type="project" value="TreeGrafter"/>
</dbReference>
<name>A0A3N6LXD4_9EURY</name>
<dbReference type="Pfam" id="PF00866">
    <property type="entry name" value="Ring_hydroxyl_B"/>
    <property type="match status" value="1"/>
</dbReference>
<dbReference type="OrthoDB" id="236062at2157"/>
<dbReference type="Gene3D" id="3.10.450.50">
    <property type="match status" value="1"/>
</dbReference>
<protein>
    <submittedName>
        <fullName evidence="2">Phenylpropionate dioxygenase</fullName>
    </submittedName>
</protein>
<dbReference type="Proteomes" id="UP000273828">
    <property type="component" value="Unassembled WGS sequence"/>
</dbReference>
<keyword evidence="2" id="KW-0223">Dioxygenase</keyword>
<dbReference type="GO" id="GO:0051213">
    <property type="term" value="F:dioxygenase activity"/>
    <property type="evidence" value="ECO:0007669"/>
    <property type="project" value="UniProtKB-KW"/>
</dbReference>
<dbReference type="CDD" id="cd00667">
    <property type="entry name" value="ring_hydroxylating_dioxygenases_beta"/>
    <property type="match status" value="1"/>
</dbReference>
<dbReference type="PANTHER" id="PTHR41534">
    <property type="entry name" value="BLR3401 PROTEIN"/>
    <property type="match status" value="1"/>
</dbReference>
<keyword evidence="1" id="KW-0560">Oxidoreductase</keyword>
<sequence length="172" mass="20263">MWDIDARSVRESCEKFLYTEAQLLDDRDLLEWHETIITDDIEYRIPIRTTKERSAETEFSDESFHMIEDWGSLKVRVERMENDFAWSEDPPSRNRRFVSNVRVTDENPENAEVSIRSNLLIHRLRASDTDPDLLSAERRDTLRRVDGSWQLTERTVLLDHTVIGTPSLSIIL</sequence>
<dbReference type="InterPro" id="IPR000391">
    <property type="entry name" value="Rng_hydr_dOase-bsu"/>
</dbReference>
<dbReference type="RefSeq" id="WP_124179595.1">
    <property type="nucleotide sequence ID" value="NZ_REFY01000007.1"/>
</dbReference>
<keyword evidence="3" id="KW-1185">Reference proteome</keyword>
<organism evidence="2 3">
    <name type="scientific">Natrarchaeobius halalkaliphilus</name>
    <dbReference type="NCBI Taxonomy" id="1679091"/>
    <lineage>
        <taxon>Archaea</taxon>
        <taxon>Methanobacteriati</taxon>
        <taxon>Methanobacteriota</taxon>
        <taxon>Stenosarchaea group</taxon>
        <taxon>Halobacteria</taxon>
        <taxon>Halobacteriales</taxon>
        <taxon>Natrialbaceae</taxon>
        <taxon>Natrarchaeobius</taxon>
    </lineage>
</organism>
<gene>
    <name evidence="2" type="ORF">EA462_16305</name>
</gene>
<dbReference type="PANTHER" id="PTHR41534:SF2">
    <property type="entry name" value="3-PHENYLPROPIONATE_CINNAMIC ACID DIOXYGENASE SUBUNIT BETA"/>
    <property type="match status" value="1"/>
</dbReference>
<dbReference type="EMBL" id="REFY01000007">
    <property type="protein sequence ID" value="RQG86701.1"/>
    <property type="molecule type" value="Genomic_DNA"/>
</dbReference>
<dbReference type="AlphaFoldDB" id="A0A3N6LXD4"/>
<evidence type="ECO:0000313" key="2">
    <source>
        <dbReference type="EMBL" id="RQG86701.1"/>
    </source>
</evidence>
<evidence type="ECO:0000256" key="1">
    <source>
        <dbReference type="ARBA" id="ARBA00023002"/>
    </source>
</evidence>
<reference evidence="2 3" key="1">
    <citation type="submission" date="2018-10" db="EMBL/GenBank/DDBJ databases">
        <title>Natrarchaeobius chitinivorans gen. nov., sp. nov., and Natrarchaeobius haloalkaliphilus sp. nov., alkaliphilic, chitin-utilizing haloarchaea from hypersaline alkaline lakes.</title>
        <authorList>
            <person name="Sorokin D.Y."/>
            <person name="Elcheninov A.G."/>
            <person name="Kostrikina N.A."/>
            <person name="Bale N.J."/>
            <person name="Sinninghe Damste J.S."/>
            <person name="Khijniak T.V."/>
            <person name="Kublanov I.V."/>
            <person name="Toshchakov S.V."/>
        </authorList>
    </citation>
    <scope>NUCLEOTIDE SEQUENCE [LARGE SCALE GENOMIC DNA]</scope>
    <source>
        <strain evidence="2 3">AArcht-Sl</strain>
    </source>
</reference>
<dbReference type="InterPro" id="IPR032710">
    <property type="entry name" value="NTF2-like_dom_sf"/>
</dbReference>
<proteinExistence type="predicted"/>